<dbReference type="PROSITE" id="PS00678">
    <property type="entry name" value="WD_REPEATS_1"/>
    <property type="match status" value="1"/>
</dbReference>
<feature type="transmembrane region" description="Helical" evidence="5">
    <location>
        <begin position="348"/>
        <end position="370"/>
    </location>
</feature>
<feature type="repeat" description="WD" evidence="3">
    <location>
        <begin position="488"/>
        <end position="521"/>
    </location>
</feature>
<keyword evidence="8" id="KW-1185">Reference proteome</keyword>
<dbReference type="InterPro" id="IPR049052">
    <property type="entry name" value="nSTAND1"/>
</dbReference>
<evidence type="ECO:0000256" key="4">
    <source>
        <dbReference type="SAM" id="MobiDB-lite"/>
    </source>
</evidence>
<dbReference type="InterPro" id="IPR001680">
    <property type="entry name" value="WD40_rpt"/>
</dbReference>
<dbReference type="AlphaFoldDB" id="A0A367EGV3"/>
<dbReference type="Pfam" id="PF20703">
    <property type="entry name" value="nSTAND1"/>
    <property type="match status" value="1"/>
</dbReference>
<keyword evidence="5" id="KW-1133">Transmembrane helix</keyword>
<dbReference type="InterPro" id="IPR015943">
    <property type="entry name" value="WD40/YVTN_repeat-like_dom_sf"/>
</dbReference>
<evidence type="ECO:0000313" key="7">
    <source>
        <dbReference type="EMBL" id="RCG17271.1"/>
    </source>
</evidence>
<feature type="domain" description="Novel STAND NTPase 1" evidence="6">
    <location>
        <begin position="1"/>
        <end position="297"/>
    </location>
</feature>
<keyword evidence="1 3" id="KW-0853">WD repeat</keyword>
<evidence type="ECO:0000256" key="5">
    <source>
        <dbReference type="SAM" id="Phobius"/>
    </source>
</evidence>
<evidence type="ECO:0000259" key="6">
    <source>
        <dbReference type="Pfam" id="PF20703"/>
    </source>
</evidence>
<dbReference type="SUPFAM" id="SSF50978">
    <property type="entry name" value="WD40 repeat-like"/>
    <property type="match status" value="1"/>
</dbReference>
<dbReference type="EMBL" id="QOIL01000043">
    <property type="protein sequence ID" value="RCG17271.1"/>
    <property type="molecule type" value="Genomic_DNA"/>
</dbReference>
<dbReference type="PROSITE" id="PS50294">
    <property type="entry name" value="WD_REPEATS_REGION"/>
    <property type="match status" value="2"/>
</dbReference>
<dbReference type="PROSITE" id="PS50082">
    <property type="entry name" value="WD_REPEATS_2"/>
    <property type="match status" value="2"/>
</dbReference>
<dbReference type="Proteomes" id="UP000253094">
    <property type="component" value="Unassembled WGS sequence"/>
</dbReference>
<accession>A0A367EGV3</accession>
<gene>
    <name evidence="7" type="ORF">DQ384_39785</name>
</gene>
<name>A0A367EGV3_9ACTN</name>
<dbReference type="Gene3D" id="2.130.10.10">
    <property type="entry name" value="YVTN repeat-like/Quinoprotein amine dehydrogenase"/>
    <property type="match status" value="1"/>
</dbReference>
<dbReference type="SMART" id="SM00320">
    <property type="entry name" value="WD40"/>
    <property type="match status" value="2"/>
</dbReference>
<dbReference type="InterPro" id="IPR036322">
    <property type="entry name" value="WD40_repeat_dom_sf"/>
</dbReference>
<dbReference type="PANTHER" id="PTHR19879:SF9">
    <property type="entry name" value="TRANSCRIPTION INITIATION FACTOR TFIID SUBUNIT 5"/>
    <property type="match status" value="1"/>
</dbReference>
<dbReference type="InterPro" id="IPR019775">
    <property type="entry name" value="WD40_repeat_CS"/>
</dbReference>
<evidence type="ECO:0000256" key="3">
    <source>
        <dbReference type="PROSITE-ProRule" id="PRU00221"/>
    </source>
</evidence>
<dbReference type="PANTHER" id="PTHR19879">
    <property type="entry name" value="TRANSCRIPTION INITIATION FACTOR TFIID"/>
    <property type="match status" value="1"/>
</dbReference>
<feature type="repeat" description="WD" evidence="3">
    <location>
        <begin position="441"/>
        <end position="472"/>
    </location>
</feature>
<reference evidence="7 8" key="1">
    <citation type="submission" date="2018-06" db="EMBL/GenBank/DDBJ databases">
        <title>Sphaerisporangium craniellae sp. nov., isolated from a marine sponge in the South China Sea.</title>
        <authorList>
            <person name="Li L."/>
        </authorList>
    </citation>
    <scope>NUCLEOTIDE SEQUENCE [LARGE SCALE GENOMIC DNA]</scope>
    <source>
        <strain evidence="7 8">CCTCC AA 208026</strain>
    </source>
</reference>
<feature type="region of interest" description="Disordered" evidence="4">
    <location>
        <begin position="211"/>
        <end position="245"/>
    </location>
</feature>
<dbReference type="Pfam" id="PF00400">
    <property type="entry name" value="WD40"/>
    <property type="match status" value="2"/>
</dbReference>
<evidence type="ECO:0000313" key="8">
    <source>
        <dbReference type="Proteomes" id="UP000253094"/>
    </source>
</evidence>
<evidence type="ECO:0000256" key="2">
    <source>
        <dbReference type="ARBA" id="ARBA00022737"/>
    </source>
</evidence>
<sequence length="561" mass="59374">MVVAVRGDFDDRCATHPVLATALQERAFVLGPMSEQEMQRAITGPAAAAGLAIEDGLAEQVVRELVGHLRLLAPAAPGGSGWAGPVASAPAGALPLLSMAMARTWANHENGRLTRHGYDRAGGVASAVKDAAEDAYASLSPRQQQIAERVIPALTITGADGQITRRRASLGELANPSQPRHPEQSTQSEQADLVQRVVEVFTAARLMVTGPLLPPTKPAGETNGPPTGIASSRSIRGSAPAAADNAPATGTVELAHDVLVTAWPRLQSWLAGQHADRILHGQILQDAAEWNERGRDPSFLYRGIRLETASSAAARWHADPGRYLGLPGPADAFLRAGARAATRTRHRWQALFMTLAGLLVIAIVTAVVAVHSSQEAERQRAVALSRSAQILSRQVAAYSQSLPNDPAASARLAAAAWAIVPTDDARASMAALLSQPARAVLTGHTDYVYSVAFSPDGTRLASAGVDQTVRIWARPPASRSAPHCGAPLTGHTDYVSSVAFSPDGTHLASAGRDQMVRIWDVALPHDLLRAVCGIAGRSFTPQEWERYIPDEPYRPSCPASR</sequence>
<keyword evidence="5" id="KW-0812">Transmembrane</keyword>
<keyword evidence="2" id="KW-0677">Repeat</keyword>
<evidence type="ECO:0000256" key="1">
    <source>
        <dbReference type="ARBA" id="ARBA00022574"/>
    </source>
</evidence>
<organism evidence="7 8">
    <name type="scientific">Sphaerisporangium album</name>
    <dbReference type="NCBI Taxonomy" id="509200"/>
    <lineage>
        <taxon>Bacteria</taxon>
        <taxon>Bacillati</taxon>
        <taxon>Actinomycetota</taxon>
        <taxon>Actinomycetes</taxon>
        <taxon>Streptosporangiales</taxon>
        <taxon>Streptosporangiaceae</taxon>
        <taxon>Sphaerisporangium</taxon>
    </lineage>
</organism>
<proteinExistence type="predicted"/>
<protein>
    <recommendedName>
        <fullName evidence="6">Novel STAND NTPase 1 domain-containing protein</fullName>
    </recommendedName>
</protein>
<keyword evidence="5" id="KW-0472">Membrane</keyword>
<comment type="caution">
    <text evidence="7">The sequence shown here is derived from an EMBL/GenBank/DDBJ whole genome shotgun (WGS) entry which is preliminary data.</text>
</comment>